<dbReference type="AlphaFoldDB" id="A0A6C0HTP7"/>
<sequence length="120" mass="14434">MINIFKFIVNKTDKIYDLTGHYLIKVLLIFHIIYFAIVFGVVTININYINILNYFVHTIVCFLLIIRFNPFRENNHLHPNDPKIIFSMSIFLLLNMFVMEVIRIFFPDHHKNIEKIKHVL</sequence>
<keyword evidence="1" id="KW-0472">Membrane</keyword>
<feature type="transmembrane region" description="Helical" evidence="1">
    <location>
        <begin position="22"/>
        <end position="44"/>
    </location>
</feature>
<dbReference type="EMBL" id="MN740013">
    <property type="protein sequence ID" value="QHT83902.1"/>
    <property type="molecule type" value="Genomic_DNA"/>
</dbReference>
<reference evidence="2" key="1">
    <citation type="journal article" date="2020" name="Nature">
        <title>Giant virus diversity and host interactions through global metagenomics.</title>
        <authorList>
            <person name="Schulz F."/>
            <person name="Roux S."/>
            <person name="Paez-Espino D."/>
            <person name="Jungbluth S."/>
            <person name="Walsh D.A."/>
            <person name="Denef V.J."/>
            <person name="McMahon K.D."/>
            <person name="Konstantinidis K.T."/>
            <person name="Eloe-Fadrosh E.A."/>
            <person name="Kyrpides N.C."/>
            <person name="Woyke T."/>
        </authorList>
    </citation>
    <scope>NUCLEOTIDE SEQUENCE</scope>
    <source>
        <strain evidence="2">GVMAG-M-3300023184-168</strain>
    </source>
</reference>
<protein>
    <submittedName>
        <fullName evidence="2">Uncharacterized protein</fullName>
    </submittedName>
</protein>
<evidence type="ECO:0000256" key="1">
    <source>
        <dbReference type="SAM" id="Phobius"/>
    </source>
</evidence>
<keyword evidence="1" id="KW-0812">Transmembrane</keyword>
<feature type="transmembrane region" description="Helical" evidence="1">
    <location>
        <begin position="84"/>
        <end position="106"/>
    </location>
</feature>
<evidence type="ECO:0000313" key="2">
    <source>
        <dbReference type="EMBL" id="QHT83902.1"/>
    </source>
</evidence>
<name>A0A6C0HTP7_9ZZZZ</name>
<keyword evidence="1" id="KW-1133">Transmembrane helix</keyword>
<proteinExistence type="predicted"/>
<organism evidence="2">
    <name type="scientific">viral metagenome</name>
    <dbReference type="NCBI Taxonomy" id="1070528"/>
    <lineage>
        <taxon>unclassified sequences</taxon>
        <taxon>metagenomes</taxon>
        <taxon>organismal metagenomes</taxon>
    </lineage>
</organism>
<feature type="transmembrane region" description="Helical" evidence="1">
    <location>
        <begin position="51"/>
        <end position="69"/>
    </location>
</feature>
<accession>A0A6C0HTP7</accession>